<name>A0A1E7Z901_9ALTE</name>
<dbReference type="RefSeq" id="WP_070126247.1">
    <property type="nucleotide sequence ID" value="NZ_MDHN01000032.1"/>
</dbReference>
<accession>A0A1E7Z901</accession>
<dbReference type="EMBL" id="MDHN01000032">
    <property type="protein sequence ID" value="OFC69999.1"/>
    <property type="molecule type" value="Genomic_DNA"/>
</dbReference>
<dbReference type="STRING" id="1656094.BFC18_15585"/>
<gene>
    <name evidence="1" type="ORF">BFC18_15585</name>
</gene>
<protein>
    <recommendedName>
        <fullName evidence="3">BrnT family toxin</fullName>
    </recommendedName>
</protein>
<dbReference type="InterPro" id="IPR038573">
    <property type="entry name" value="BrnT_sf"/>
</dbReference>
<evidence type="ECO:0000313" key="2">
    <source>
        <dbReference type="Proteomes" id="UP000175691"/>
    </source>
</evidence>
<dbReference type="Proteomes" id="UP000175691">
    <property type="component" value="Unassembled WGS sequence"/>
</dbReference>
<reference evidence="1 2" key="1">
    <citation type="submission" date="2016-08" db="EMBL/GenBank/DDBJ databases">
        <authorList>
            <person name="Seilhamer J.J."/>
        </authorList>
    </citation>
    <scope>NUCLEOTIDE SEQUENCE [LARGE SCALE GENOMIC DNA]</scope>
    <source>
        <strain evidence="1 2">KCTC 42603</strain>
    </source>
</reference>
<dbReference type="InterPro" id="IPR007460">
    <property type="entry name" value="BrnT_toxin"/>
</dbReference>
<keyword evidence="2" id="KW-1185">Reference proteome</keyword>
<evidence type="ECO:0000313" key="1">
    <source>
        <dbReference type="EMBL" id="OFC69999.1"/>
    </source>
</evidence>
<dbReference type="Gene3D" id="3.10.450.530">
    <property type="entry name" value="Ribonuclease toxin, BrnT, of type II toxin-antitoxin system"/>
    <property type="match status" value="1"/>
</dbReference>
<sequence>MEALYFEWDLAKAESNAKKHGVTFSEASTVFYDELARVISDPDSSEMEERFIILGQSKKEKLLVVCHCYRAEEQVIRLISARRADKRERKIYEEFRHA</sequence>
<dbReference type="AlphaFoldDB" id="A0A1E7Z901"/>
<dbReference type="Pfam" id="PF04365">
    <property type="entry name" value="BrnT_toxin"/>
    <property type="match status" value="1"/>
</dbReference>
<evidence type="ECO:0008006" key="3">
    <source>
        <dbReference type="Google" id="ProtNLM"/>
    </source>
</evidence>
<organism evidence="1 2">
    <name type="scientific">Alteromonas confluentis</name>
    <dbReference type="NCBI Taxonomy" id="1656094"/>
    <lineage>
        <taxon>Bacteria</taxon>
        <taxon>Pseudomonadati</taxon>
        <taxon>Pseudomonadota</taxon>
        <taxon>Gammaproteobacteria</taxon>
        <taxon>Alteromonadales</taxon>
        <taxon>Alteromonadaceae</taxon>
        <taxon>Alteromonas/Salinimonas group</taxon>
        <taxon>Alteromonas</taxon>
    </lineage>
</organism>
<proteinExistence type="predicted"/>
<comment type="caution">
    <text evidence="1">The sequence shown here is derived from an EMBL/GenBank/DDBJ whole genome shotgun (WGS) entry which is preliminary data.</text>
</comment>
<dbReference type="OrthoDB" id="9802417at2"/>